<dbReference type="PROSITE" id="PS00061">
    <property type="entry name" value="ADH_SHORT"/>
    <property type="match status" value="1"/>
</dbReference>
<proteinExistence type="predicted"/>
<dbReference type="RefSeq" id="WP_045020021.1">
    <property type="nucleotide sequence ID" value="NZ_CP166105.1"/>
</dbReference>
<keyword evidence="2" id="KW-1185">Reference proteome</keyword>
<dbReference type="Pfam" id="PF00106">
    <property type="entry name" value="adh_short"/>
    <property type="match status" value="1"/>
</dbReference>
<evidence type="ECO:0000313" key="1">
    <source>
        <dbReference type="EMBL" id="KJF72582.1"/>
    </source>
</evidence>
<dbReference type="Proteomes" id="UP000032564">
    <property type="component" value="Unassembled WGS sequence"/>
</dbReference>
<dbReference type="EMBL" id="JWIT01000009">
    <property type="protein sequence ID" value="KJF72582.1"/>
    <property type="molecule type" value="Genomic_DNA"/>
</dbReference>
<dbReference type="PANTHER" id="PTHR43975:SF2">
    <property type="entry name" value="EG:BACR7A4.14 PROTEIN-RELATED"/>
    <property type="match status" value="1"/>
</dbReference>
<protein>
    <submittedName>
        <fullName evidence="1">Short-chain dehydrogenase</fullName>
    </submittedName>
</protein>
<sequence>MSDSMKPVVMISGASRGIGAAAAQAMLDAGWAVSLGMRDTSVSKFSGASVLNCRYDALDPVSEKEWVAETVSRFGGIDGLVLNAGIMMKRTVLEATDEDFDMMFAVNVKSPMRLSQLAWPHLQKKPGRIVVMSSLSGKRVRSAGAGLYGMSKFALTALSQALRQCGKESGIRSTAICPSYVATDMAQGLASAPEEELTRPEDIAILIRTILSLPPSASIAEVPVNWTVEECY</sequence>
<dbReference type="InterPro" id="IPR002347">
    <property type="entry name" value="SDR_fam"/>
</dbReference>
<name>A0ABR5D682_9HYPH</name>
<dbReference type="Gene3D" id="3.40.50.720">
    <property type="entry name" value="NAD(P)-binding Rossmann-like Domain"/>
    <property type="match status" value="1"/>
</dbReference>
<evidence type="ECO:0000313" key="2">
    <source>
        <dbReference type="Proteomes" id="UP000032564"/>
    </source>
</evidence>
<dbReference type="InterPro" id="IPR020904">
    <property type="entry name" value="Sc_DH/Rdtase_CS"/>
</dbReference>
<organism evidence="1 2">
    <name type="scientific">Agrobacterium arsenijevicii</name>
    <dbReference type="NCBI Taxonomy" id="1585697"/>
    <lineage>
        <taxon>Bacteria</taxon>
        <taxon>Pseudomonadati</taxon>
        <taxon>Pseudomonadota</taxon>
        <taxon>Alphaproteobacteria</taxon>
        <taxon>Hyphomicrobiales</taxon>
        <taxon>Rhizobiaceae</taxon>
        <taxon>Rhizobium/Agrobacterium group</taxon>
        <taxon>Agrobacterium</taxon>
    </lineage>
</organism>
<gene>
    <name evidence="1" type="ORF">RP75_15790</name>
</gene>
<dbReference type="InterPro" id="IPR036291">
    <property type="entry name" value="NAD(P)-bd_dom_sf"/>
</dbReference>
<reference evidence="1 2" key="1">
    <citation type="submission" date="2014-12" db="EMBL/GenBank/DDBJ databases">
        <authorList>
            <person name="Kuzmanovic N."/>
            <person name="Pulawska J."/>
            <person name="Obradovic A."/>
        </authorList>
    </citation>
    <scope>NUCLEOTIDE SEQUENCE [LARGE SCALE GENOMIC DNA]</scope>
    <source>
        <strain evidence="1 2">KFB 330</strain>
    </source>
</reference>
<dbReference type="SUPFAM" id="SSF51735">
    <property type="entry name" value="NAD(P)-binding Rossmann-fold domains"/>
    <property type="match status" value="1"/>
</dbReference>
<accession>A0ABR5D682</accession>
<dbReference type="PANTHER" id="PTHR43975">
    <property type="entry name" value="ZGC:101858"/>
    <property type="match status" value="1"/>
</dbReference>
<comment type="caution">
    <text evidence="1">The sequence shown here is derived from an EMBL/GenBank/DDBJ whole genome shotgun (WGS) entry which is preliminary data.</text>
</comment>
<dbReference type="PRINTS" id="PR00081">
    <property type="entry name" value="GDHRDH"/>
</dbReference>